<accession>A0AAV6I6M8</accession>
<evidence type="ECO:0000313" key="3">
    <source>
        <dbReference type="Proteomes" id="UP000823749"/>
    </source>
</evidence>
<dbReference type="Proteomes" id="UP000823749">
    <property type="component" value="Chromosome 12"/>
</dbReference>
<dbReference type="EMBL" id="JACTNZ010000012">
    <property type="protein sequence ID" value="KAG5523228.1"/>
    <property type="molecule type" value="Genomic_DNA"/>
</dbReference>
<comment type="caution">
    <text evidence="2">The sequence shown here is derived from an EMBL/GenBank/DDBJ whole genome shotgun (WGS) entry which is preliminary data.</text>
</comment>
<sequence>MRVQVVSKVALMVGILKWPTGKGEVSNMKLETNKAHRDPVATSNAAVFLFLFFSSMFCCVFFFFVLQFWLYNLYCVGAYKFIFEVRQPVILRFYDVLIFGDLRMQLTLIWTLPHLSLAFMIAVEVIHDY</sequence>
<organism evidence="2 3">
    <name type="scientific">Rhododendron griersonianum</name>
    <dbReference type="NCBI Taxonomy" id="479676"/>
    <lineage>
        <taxon>Eukaryota</taxon>
        <taxon>Viridiplantae</taxon>
        <taxon>Streptophyta</taxon>
        <taxon>Embryophyta</taxon>
        <taxon>Tracheophyta</taxon>
        <taxon>Spermatophyta</taxon>
        <taxon>Magnoliopsida</taxon>
        <taxon>eudicotyledons</taxon>
        <taxon>Gunneridae</taxon>
        <taxon>Pentapetalae</taxon>
        <taxon>asterids</taxon>
        <taxon>Ericales</taxon>
        <taxon>Ericaceae</taxon>
        <taxon>Ericoideae</taxon>
        <taxon>Rhodoreae</taxon>
        <taxon>Rhododendron</taxon>
    </lineage>
</organism>
<gene>
    <name evidence="2" type="ORF">RHGRI_035147</name>
</gene>
<proteinExistence type="predicted"/>
<protein>
    <submittedName>
        <fullName evidence="2">Uncharacterized protein</fullName>
    </submittedName>
</protein>
<keyword evidence="1" id="KW-0472">Membrane</keyword>
<reference evidence="2" key="1">
    <citation type="submission" date="2020-08" db="EMBL/GenBank/DDBJ databases">
        <title>Plant Genome Project.</title>
        <authorList>
            <person name="Zhang R.-G."/>
        </authorList>
    </citation>
    <scope>NUCLEOTIDE SEQUENCE</scope>
    <source>
        <strain evidence="2">WSP0</strain>
        <tissue evidence="2">Leaf</tissue>
    </source>
</reference>
<dbReference type="AlphaFoldDB" id="A0AAV6I6M8"/>
<feature type="transmembrane region" description="Helical" evidence="1">
    <location>
        <begin position="46"/>
        <end position="70"/>
    </location>
</feature>
<feature type="transmembrane region" description="Helical" evidence="1">
    <location>
        <begin position="107"/>
        <end position="126"/>
    </location>
</feature>
<evidence type="ECO:0000313" key="2">
    <source>
        <dbReference type="EMBL" id="KAG5523228.1"/>
    </source>
</evidence>
<keyword evidence="3" id="KW-1185">Reference proteome</keyword>
<name>A0AAV6I6M8_9ERIC</name>
<keyword evidence="1" id="KW-0812">Transmembrane</keyword>
<keyword evidence="1" id="KW-1133">Transmembrane helix</keyword>
<evidence type="ECO:0000256" key="1">
    <source>
        <dbReference type="SAM" id="Phobius"/>
    </source>
</evidence>